<keyword evidence="1" id="KW-0812">Transmembrane</keyword>
<evidence type="ECO:0000256" key="1">
    <source>
        <dbReference type="SAM" id="Phobius"/>
    </source>
</evidence>
<dbReference type="Proteomes" id="UP001272097">
    <property type="component" value="Unassembled WGS sequence"/>
</dbReference>
<proteinExistence type="predicted"/>
<comment type="caution">
    <text evidence="2">The sequence shown here is derived from an EMBL/GenBank/DDBJ whole genome shotgun (WGS) entry which is preliminary data.</text>
</comment>
<keyword evidence="1" id="KW-0472">Membrane</keyword>
<accession>A0ABU4X214</accession>
<reference evidence="2 3" key="1">
    <citation type="submission" date="2023-08" db="EMBL/GenBank/DDBJ databases">
        <title>Implementing the SeqCode for naming new Mesorhizobium species isolated from Vachellia karroo root nodules.</title>
        <authorList>
            <person name="Van Lill M."/>
        </authorList>
    </citation>
    <scope>NUCLEOTIDE SEQUENCE [LARGE SCALE GENOMIC DNA]</scope>
    <source>
        <strain evidence="2 3">VK3E</strain>
    </source>
</reference>
<dbReference type="NCBIfam" id="NF011342">
    <property type="entry name" value="PRK14759.1"/>
    <property type="match status" value="1"/>
</dbReference>
<dbReference type="EMBL" id="JAVIIS010000025">
    <property type="protein sequence ID" value="MDX8441533.1"/>
    <property type="molecule type" value="Genomic_DNA"/>
</dbReference>
<organism evidence="2 3">
    <name type="scientific">Mesorhizobium australafricanum</name>
    <dbReference type="NCBI Taxonomy" id="3072311"/>
    <lineage>
        <taxon>Bacteria</taxon>
        <taxon>Pseudomonadati</taxon>
        <taxon>Pseudomonadota</taxon>
        <taxon>Alphaproteobacteria</taxon>
        <taxon>Hyphomicrobiales</taxon>
        <taxon>Phyllobacteriaceae</taxon>
        <taxon>Mesorhizobium</taxon>
    </lineage>
</organism>
<evidence type="ECO:0000313" key="3">
    <source>
        <dbReference type="Proteomes" id="UP001272097"/>
    </source>
</evidence>
<dbReference type="InterPro" id="IPR011726">
    <property type="entry name" value="KdpF"/>
</dbReference>
<dbReference type="Pfam" id="PF09604">
    <property type="entry name" value="Potass_KdpF"/>
    <property type="match status" value="1"/>
</dbReference>
<sequence length="29" mass="3321">MLFDYILGGAVTLSLLAYLTYALIRPERF</sequence>
<name>A0ABU4X214_9HYPH</name>
<protein>
    <submittedName>
        <fullName evidence="2">K(+)-transporting ATPase subunit F</fullName>
    </submittedName>
</protein>
<feature type="transmembrane region" description="Helical" evidence="1">
    <location>
        <begin position="6"/>
        <end position="24"/>
    </location>
</feature>
<dbReference type="RefSeq" id="WP_320215480.1">
    <property type="nucleotide sequence ID" value="NZ_JAVIIS010000025.1"/>
</dbReference>
<keyword evidence="3" id="KW-1185">Reference proteome</keyword>
<gene>
    <name evidence="2" type="ORF">RFM51_18240</name>
</gene>
<keyword evidence="1" id="KW-1133">Transmembrane helix</keyword>
<dbReference type="NCBIfam" id="TIGR02115">
    <property type="entry name" value="potass_kdpF"/>
    <property type="match status" value="1"/>
</dbReference>
<evidence type="ECO:0000313" key="2">
    <source>
        <dbReference type="EMBL" id="MDX8441533.1"/>
    </source>
</evidence>